<evidence type="ECO:0000313" key="2">
    <source>
        <dbReference type="EMBL" id="GIM29563.1"/>
    </source>
</evidence>
<name>A0A919S1J2_9CLOT</name>
<keyword evidence="1" id="KW-0812">Transmembrane</keyword>
<dbReference type="AlphaFoldDB" id="A0A919S1J2"/>
<proteinExistence type="predicted"/>
<keyword evidence="1" id="KW-0472">Membrane</keyword>
<organism evidence="2 3">
    <name type="scientific">Clostridium polyendosporum</name>
    <dbReference type="NCBI Taxonomy" id="69208"/>
    <lineage>
        <taxon>Bacteria</taxon>
        <taxon>Bacillati</taxon>
        <taxon>Bacillota</taxon>
        <taxon>Clostridia</taxon>
        <taxon>Eubacteriales</taxon>
        <taxon>Clostridiaceae</taxon>
        <taxon>Clostridium</taxon>
    </lineage>
</organism>
<sequence length="196" mass="22560">MRIQDEIKIVIEEKLDKRTKLLISLIVILGFLVVINITSILGKTVNSSSSEDKFTSILSDSYQTPIQVLKTYNDDKFLYAMYRKDSKYGLTVFEKHKFLHSRFIPSKNIENSNNSKIGYIVINDEKASKVVFFGDLEKSTSSFIDVSYNEKSLRANLDYDDNKRIIKVFTFEKDSSSEAEIKVLDKNNNNLTESLK</sequence>
<comment type="caution">
    <text evidence="2">The sequence shown here is derived from an EMBL/GenBank/DDBJ whole genome shotgun (WGS) entry which is preliminary data.</text>
</comment>
<keyword evidence="1" id="KW-1133">Transmembrane helix</keyword>
<evidence type="ECO:0000313" key="3">
    <source>
        <dbReference type="Proteomes" id="UP000679179"/>
    </source>
</evidence>
<gene>
    <name evidence="2" type="ORF">CPJCM30710_22290</name>
</gene>
<accession>A0A919S1J2</accession>
<keyword evidence="3" id="KW-1185">Reference proteome</keyword>
<reference evidence="2" key="1">
    <citation type="submission" date="2021-03" db="EMBL/GenBank/DDBJ databases">
        <title>Taxonomic study of Clostridium polyendosporum from meadow-gley soil under rice.</title>
        <authorList>
            <person name="Kobayashi H."/>
            <person name="Tanizawa Y."/>
            <person name="Yagura M."/>
        </authorList>
    </citation>
    <scope>NUCLEOTIDE SEQUENCE</scope>
    <source>
        <strain evidence="2">JCM 30710</strain>
    </source>
</reference>
<evidence type="ECO:0000256" key="1">
    <source>
        <dbReference type="SAM" id="Phobius"/>
    </source>
</evidence>
<feature type="transmembrane region" description="Helical" evidence="1">
    <location>
        <begin position="21"/>
        <end position="41"/>
    </location>
</feature>
<dbReference type="RefSeq" id="WP_212904257.1">
    <property type="nucleotide sequence ID" value="NZ_BOPZ01000019.1"/>
</dbReference>
<dbReference type="Proteomes" id="UP000679179">
    <property type="component" value="Unassembled WGS sequence"/>
</dbReference>
<dbReference type="EMBL" id="BOPZ01000019">
    <property type="protein sequence ID" value="GIM29563.1"/>
    <property type="molecule type" value="Genomic_DNA"/>
</dbReference>
<protein>
    <submittedName>
        <fullName evidence="2">Uncharacterized protein</fullName>
    </submittedName>
</protein>